<dbReference type="EMBL" id="NBSH01000002">
    <property type="protein sequence ID" value="ORX40137.1"/>
    <property type="molecule type" value="Genomic_DNA"/>
</dbReference>
<gene>
    <name evidence="2" type="ORF">BD324DRAFT_616496</name>
</gene>
<accession>A0A1Y1URB2</accession>
<dbReference type="GO" id="GO:0016747">
    <property type="term" value="F:acyltransferase activity, transferring groups other than amino-acyl groups"/>
    <property type="evidence" value="ECO:0007669"/>
    <property type="project" value="InterPro"/>
</dbReference>
<organism evidence="2 3">
    <name type="scientific">Kockovaella imperatae</name>
    <dbReference type="NCBI Taxonomy" id="4999"/>
    <lineage>
        <taxon>Eukaryota</taxon>
        <taxon>Fungi</taxon>
        <taxon>Dikarya</taxon>
        <taxon>Basidiomycota</taxon>
        <taxon>Agaricomycotina</taxon>
        <taxon>Tremellomycetes</taxon>
        <taxon>Tremellales</taxon>
        <taxon>Cuniculitremaceae</taxon>
        <taxon>Kockovaella</taxon>
    </lineage>
</organism>
<dbReference type="STRING" id="4999.A0A1Y1URB2"/>
<dbReference type="AlphaFoldDB" id="A0A1Y1URB2"/>
<dbReference type="Proteomes" id="UP000193218">
    <property type="component" value="Unassembled WGS sequence"/>
</dbReference>
<evidence type="ECO:0000259" key="1">
    <source>
        <dbReference type="PROSITE" id="PS51186"/>
    </source>
</evidence>
<dbReference type="OrthoDB" id="2580574at2759"/>
<name>A0A1Y1URB2_9TREE</name>
<dbReference type="PANTHER" id="PTHR43072">
    <property type="entry name" value="N-ACETYLTRANSFERASE"/>
    <property type="match status" value="1"/>
</dbReference>
<comment type="caution">
    <text evidence="2">The sequence shown here is derived from an EMBL/GenBank/DDBJ whole genome shotgun (WGS) entry which is preliminary data.</text>
</comment>
<keyword evidence="2" id="KW-0808">Transferase</keyword>
<feature type="domain" description="N-acetyltransferase" evidence="1">
    <location>
        <begin position="9"/>
        <end position="187"/>
    </location>
</feature>
<dbReference type="InterPro" id="IPR000182">
    <property type="entry name" value="GNAT_dom"/>
</dbReference>
<dbReference type="Gene3D" id="3.40.630.30">
    <property type="match status" value="1"/>
</dbReference>
<dbReference type="InParanoid" id="A0A1Y1URB2"/>
<dbReference type="CDD" id="cd04301">
    <property type="entry name" value="NAT_SF"/>
    <property type="match status" value="1"/>
</dbReference>
<dbReference type="InterPro" id="IPR016181">
    <property type="entry name" value="Acyl_CoA_acyltransferase"/>
</dbReference>
<keyword evidence="3" id="KW-1185">Reference proteome</keyword>
<reference evidence="2 3" key="1">
    <citation type="submission" date="2017-03" db="EMBL/GenBank/DDBJ databases">
        <title>Widespread Adenine N6-methylation of Active Genes in Fungi.</title>
        <authorList>
            <consortium name="DOE Joint Genome Institute"/>
            <person name="Mondo S.J."/>
            <person name="Dannebaum R.O."/>
            <person name="Kuo R.C."/>
            <person name="Louie K.B."/>
            <person name="Bewick A.J."/>
            <person name="Labutti K."/>
            <person name="Haridas S."/>
            <person name="Kuo A."/>
            <person name="Salamov A."/>
            <person name="Ahrendt S.R."/>
            <person name="Lau R."/>
            <person name="Bowen B.P."/>
            <person name="Lipzen A."/>
            <person name="Sullivan W."/>
            <person name="Andreopoulos W.B."/>
            <person name="Clum A."/>
            <person name="Lindquist E."/>
            <person name="Daum C."/>
            <person name="Northen T.R."/>
            <person name="Ramamoorthy G."/>
            <person name="Schmitz R.J."/>
            <person name="Gryganskyi A."/>
            <person name="Culley D."/>
            <person name="Magnuson J."/>
            <person name="James T.Y."/>
            <person name="O'Malley M.A."/>
            <person name="Stajich J.E."/>
            <person name="Spatafora J.W."/>
            <person name="Visel A."/>
            <person name="Grigoriev I.V."/>
        </authorList>
    </citation>
    <scope>NUCLEOTIDE SEQUENCE [LARGE SCALE GENOMIC DNA]</scope>
    <source>
        <strain evidence="2 3">NRRL Y-17943</strain>
    </source>
</reference>
<sequence>MTAAGPSRVTIRTARPEDIPAVHEIYSESVRNGTGTFAEDVPTFEEMTEIVRDIQNSKWPFIVAELPHVAESREDGSTPGDTLVIVGYAYVAQFRMRSAYRYCCEDSVYISPSARGQGVGASLMDRLIHEAKACGFLSILAVIGDSRNQGSIQLHRKFGFRDVGVFKEVGLKFGQWLDVVMMQLDVQGSEEKKQELRQSA</sequence>
<dbReference type="PANTHER" id="PTHR43072:SF8">
    <property type="entry name" value="ACYLTRANSFERASE FABY-RELATED"/>
    <property type="match status" value="1"/>
</dbReference>
<evidence type="ECO:0000313" key="2">
    <source>
        <dbReference type="EMBL" id="ORX40137.1"/>
    </source>
</evidence>
<dbReference type="SUPFAM" id="SSF55729">
    <property type="entry name" value="Acyl-CoA N-acyltransferases (Nat)"/>
    <property type="match status" value="1"/>
</dbReference>
<proteinExistence type="predicted"/>
<protein>
    <submittedName>
        <fullName evidence="2">Putative acetyltransferase</fullName>
    </submittedName>
</protein>
<dbReference type="RefSeq" id="XP_021873922.1">
    <property type="nucleotide sequence ID" value="XM_022014832.1"/>
</dbReference>
<evidence type="ECO:0000313" key="3">
    <source>
        <dbReference type="Proteomes" id="UP000193218"/>
    </source>
</evidence>
<dbReference type="GeneID" id="33556640"/>
<dbReference type="Pfam" id="PF00583">
    <property type="entry name" value="Acetyltransf_1"/>
    <property type="match status" value="1"/>
</dbReference>
<dbReference type="PROSITE" id="PS51186">
    <property type="entry name" value="GNAT"/>
    <property type="match status" value="1"/>
</dbReference>